<evidence type="ECO:0000259" key="14">
    <source>
        <dbReference type="Pfam" id="PF03264"/>
    </source>
</evidence>
<keyword evidence="9 13" id="KW-1133">Transmembrane helix</keyword>
<dbReference type="Pfam" id="PF03264">
    <property type="entry name" value="Cytochrom_NNT"/>
    <property type="match status" value="1"/>
</dbReference>
<dbReference type="InterPro" id="IPR038266">
    <property type="entry name" value="NapC/NirT_cytc_sf"/>
</dbReference>
<keyword evidence="3" id="KW-0813">Transport</keyword>
<feature type="compositionally biased region" description="Basic and acidic residues" evidence="12">
    <location>
        <begin position="195"/>
        <end position="208"/>
    </location>
</feature>
<keyword evidence="5" id="KW-0349">Heme</keyword>
<reference evidence="15 16" key="1">
    <citation type="journal article" name="Front. Microbiol.">
        <title>Sugar Metabolism of the First Thermophilic Planctomycete Thermogutta terrifontis: Comparative Genomic and Transcriptomic Approaches.</title>
        <authorList>
            <person name="Elcheninov A.G."/>
            <person name="Menzel P."/>
            <person name="Gudbergsdottir S.R."/>
            <person name="Slesarev A.I."/>
            <person name="Kadnikov V.V."/>
            <person name="Krogh A."/>
            <person name="Bonch-Osmolovskaya E.A."/>
            <person name="Peng X."/>
            <person name="Kublanov I.V."/>
        </authorList>
    </citation>
    <scope>NUCLEOTIDE SEQUENCE [LARGE SCALE GENOMIC DNA]</scope>
    <source>
        <strain evidence="15 16">R1</strain>
    </source>
</reference>
<dbReference type="GO" id="GO:0005886">
    <property type="term" value="C:plasma membrane"/>
    <property type="evidence" value="ECO:0007669"/>
    <property type="project" value="UniProtKB-SubCell"/>
</dbReference>
<protein>
    <submittedName>
        <fullName evidence="15">Cytochrome c nitrite reductase, small subunit NrfH</fullName>
    </submittedName>
</protein>
<evidence type="ECO:0000256" key="11">
    <source>
        <dbReference type="ARBA" id="ARBA00023136"/>
    </source>
</evidence>
<comment type="subcellular location">
    <subcellularLocation>
        <location evidence="1">Cell membrane</location>
    </subcellularLocation>
</comment>
<evidence type="ECO:0000256" key="10">
    <source>
        <dbReference type="ARBA" id="ARBA00023004"/>
    </source>
</evidence>
<accession>A0A286RDK8</accession>
<sequence>MLKAGTQKRLWDFLSLGWLPTSVRLLVFGSWGICLGLAALVAHISRAPSYLSDDPEVCVNCHVMRPEYVSWRHSSHAEVAHCNDCHVPQDSFWRHWLFKARDGLWHATVFTMRWEPQVIKLSKRAEPVVEQNCRRCHEALISFTSLREHAPGDLRCWDCHTEVPHGSVRGLATTPGYLDPSLPPVGPNTVGPRIGGREPRASGEGAGR</sequence>
<evidence type="ECO:0000256" key="7">
    <source>
        <dbReference type="ARBA" id="ARBA00022723"/>
    </source>
</evidence>
<dbReference type="AlphaFoldDB" id="A0A286RDK8"/>
<dbReference type="InterPro" id="IPR036280">
    <property type="entry name" value="Multihaem_cyt_sf"/>
</dbReference>
<name>A0A286RDK8_9BACT</name>
<evidence type="ECO:0000256" key="9">
    <source>
        <dbReference type="ARBA" id="ARBA00022989"/>
    </source>
</evidence>
<keyword evidence="7" id="KW-0479">Metal-binding</keyword>
<evidence type="ECO:0000256" key="5">
    <source>
        <dbReference type="ARBA" id="ARBA00022617"/>
    </source>
</evidence>
<keyword evidence="8" id="KW-0249">Electron transport</keyword>
<dbReference type="GO" id="GO:0022900">
    <property type="term" value="P:electron transport chain"/>
    <property type="evidence" value="ECO:0007669"/>
    <property type="project" value="InterPro"/>
</dbReference>
<feature type="transmembrane region" description="Helical" evidence="13">
    <location>
        <begin position="23"/>
        <end position="42"/>
    </location>
</feature>
<gene>
    <name evidence="15" type="ORF">THTE_1449</name>
</gene>
<evidence type="ECO:0000313" key="15">
    <source>
        <dbReference type="EMBL" id="ASV74051.1"/>
    </source>
</evidence>
<comment type="similarity">
    <text evidence="2">Belongs to the NapC/NirT/NrfH family.</text>
</comment>
<dbReference type="PANTHER" id="PTHR30333:SF1">
    <property type="entry name" value="CYTOCHROME C-TYPE PROTEIN NAPC"/>
    <property type="match status" value="1"/>
</dbReference>
<evidence type="ECO:0000256" key="1">
    <source>
        <dbReference type="ARBA" id="ARBA00004236"/>
    </source>
</evidence>
<evidence type="ECO:0000313" key="16">
    <source>
        <dbReference type="Proteomes" id="UP000215086"/>
    </source>
</evidence>
<dbReference type="SUPFAM" id="SSF48695">
    <property type="entry name" value="Multiheme cytochromes"/>
    <property type="match status" value="1"/>
</dbReference>
<dbReference type="InterPro" id="IPR005126">
    <property type="entry name" value="NapC/NirT_cyt_c_N"/>
</dbReference>
<organism evidence="15 16">
    <name type="scientific">Thermogutta terrifontis</name>
    <dbReference type="NCBI Taxonomy" id="1331910"/>
    <lineage>
        <taxon>Bacteria</taxon>
        <taxon>Pseudomonadati</taxon>
        <taxon>Planctomycetota</taxon>
        <taxon>Planctomycetia</taxon>
        <taxon>Pirellulales</taxon>
        <taxon>Thermoguttaceae</taxon>
        <taxon>Thermogutta</taxon>
    </lineage>
</organism>
<evidence type="ECO:0000256" key="6">
    <source>
        <dbReference type="ARBA" id="ARBA00022692"/>
    </source>
</evidence>
<evidence type="ECO:0000256" key="12">
    <source>
        <dbReference type="SAM" id="MobiDB-lite"/>
    </source>
</evidence>
<keyword evidence="16" id="KW-1185">Reference proteome</keyword>
<dbReference type="InterPro" id="IPR051174">
    <property type="entry name" value="Cytochrome_c-type_ET"/>
</dbReference>
<keyword evidence="4" id="KW-1003">Cell membrane</keyword>
<evidence type="ECO:0000256" key="13">
    <source>
        <dbReference type="SAM" id="Phobius"/>
    </source>
</evidence>
<evidence type="ECO:0000256" key="2">
    <source>
        <dbReference type="ARBA" id="ARBA00007395"/>
    </source>
</evidence>
<keyword evidence="10" id="KW-0408">Iron</keyword>
<evidence type="ECO:0000256" key="3">
    <source>
        <dbReference type="ARBA" id="ARBA00022448"/>
    </source>
</evidence>
<dbReference type="Gene3D" id="1.10.3820.10">
    <property type="entry name" value="Di-heme elbow motif domain"/>
    <property type="match status" value="1"/>
</dbReference>
<keyword evidence="6 13" id="KW-0812">Transmembrane</keyword>
<evidence type="ECO:0000256" key="4">
    <source>
        <dbReference type="ARBA" id="ARBA00022475"/>
    </source>
</evidence>
<dbReference type="InterPro" id="IPR017571">
    <property type="entry name" value="NrfH"/>
</dbReference>
<dbReference type="GO" id="GO:0046872">
    <property type="term" value="F:metal ion binding"/>
    <property type="evidence" value="ECO:0007669"/>
    <property type="project" value="UniProtKB-KW"/>
</dbReference>
<evidence type="ECO:0000256" key="8">
    <source>
        <dbReference type="ARBA" id="ARBA00022982"/>
    </source>
</evidence>
<dbReference type="EMBL" id="CP018477">
    <property type="protein sequence ID" value="ASV74051.1"/>
    <property type="molecule type" value="Genomic_DNA"/>
</dbReference>
<proteinExistence type="inferred from homology"/>
<dbReference type="GO" id="GO:0009055">
    <property type="term" value="F:electron transfer activity"/>
    <property type="evidence" value="ECO:0007669"/>
    <property type="project" value="TreeGrafter"/>
</dbReference>
<dbReference type="NCBIfam" id="TIGR03153">
    <property type="entry name" value="cytochr_NrfH"/>
    <property type="match status" value="1"/>
</dbReference>
<keyword evidence="11 13" id="KW-0472">Membrane</keyword>
<dbReference type="PANTHER" id="PTHR30333">
    <property type="entry name" value="CYTOCHROME C-TYPE PROTEIN"/>
    <property type="match status" value="1"/>
</dbReference>
<feature type="domain" description="NapC/NirT cytochrome c N-terminal" evidence="14">
    <location>
        <begin position="29"/>
        <end position="167"/>
    </location>
</feature>
<feature type="region of interest" description="Disordered" evidence="12">
    <location>
        <begin position="174"/>
        <end position="208"/>
    </location>
</feature>
<dbReference type="Proteomes" id="UP000215086">
    <property type="component" value="Chromosome"/>
</dbReference>
<dbReference type="GO" id="GO:0009061">
    <property type="term" value="P:anaerobic respiration"/>
    <property type="evidence" value="ECO:0007669"/>
    <property type="project" value="TreeGrafter"/>
</dbReference>
<dbReference type="KEGG" id="ttf:THTE_1449"/>